<protein>
    <submittedName>
        <fullName evidence="1">Uncharacterized protein</fullName>
    </submittedName>
</protein>
<evidence type="ECO:0000313" key="2">
    <source>
        <dbReference type="Proteomes" id="UP000067711"/>
    </source>
</evidence>
<dbReference type="Proteomes" id="UP000067711">
    <property type="component" value="Chromosome 1"/>
</dbReference>
<name>A0A1B4FXS6_9BURK</name>
<dbReference type="EMBL" id="CP013389">
    <property type="protein sequence ID" value="AOJ08421.1"/>
    <property type="molecule type" value="Genomic_DNA"/>
</dbReference>
<evidence type="ECO:0000313" key="1">
    <source>
        <dbReference type="EMBL" id="AOJ08421.1"/>
    </source>
</evidence>
<accession>A0A1B4FXS6</accession>
<proteinExistence type="predicted"/>
<sequence>MHFCDDLLLRKTNVSTVIHSDVEFIRSNFVLIMAVKREIILDDSRANPVVVVLDQDHVPLWIVKRCRFLTKTLVSIEIKTFDWLIPACFSRSVFEADFREIKKPIWRIVTVGARRSDTLKANFLLTN</sequence>
<gene>
    <name evidence="1" type="ORF">WS71_13250</name>
</gene>
<reference evidence="1 2" key="1">
    <citation type="submission" date="2015-12" db="EMBL/GenBank/DDBJ databases">
        <title>Diversity of Burkholderia near neighbor genomes.</title>
        <authorList>
            <person name="Sahl J."/>
            <person name="Wagner D."/>
            <person name="Keim P."/>
        </authorList>
    </citation>
    <scope>NUCLEOTIDE SEQUENCE [LARGE SCALE GENOMIC DNA]</scope>
    <source>
        <strain evidence="1 2">BDU8</strain>
    </source>
</reference>
<organism evidence="1 2">
    <name type="scientific">Burkholderia mayonis</name>
    <dbReference type="NCBI Taxonomy" id="1385591"/>
    <lineage>
        <taxon>Bacteria</taxon>
        <taxon>Pseudomonadati</taxon>
        <taxon>Pseudomonadota</taxon>
        <taxon>Betaproteobacteria</taxon>
        <taxon>Burkholderiales</taxon>
        <taxon>Burkholderiaceae</taxon>
        <taxon>Burkholderia</taxon>
        <taxon>pseudomallei group</taxon>
    </lineage>
</organism>
<dbReference type="AlphaFoldDB" id="A0A1B4FXS6"/>